<evidence type="ECO:0000256" key="1">
    <source>
        <dbReference type="SAM" id="Phobius"/>
    </source>
</evidence>
<comment type="caution">
    <text evidence="2">The sequence shown here is derived from an EMBL/GenBank/DDBJ whole genome shotgun (WGS) entry which is preliminary data.</text>
</comment>
<keyword evidence="1" id="KW-0812">Transmembrane</keyword>
<keyword evidence="3" id="KW-1185">Reference proteome</keyword>
<keyword evidence="1" id="KW-1133">Transmembrane helix</keyword>
<keyword evidence="1" id="KW-0472">Membrane</keyword>
<proteinExistence type="predicted"/>
<sequence>MLAVAVPRLEFDAGAPAAVFGLLWTSFALLVVAANLYALLGMDEETALALARIRRAKRAAWERRLEQAVVRRGARS</sequence>
<dbReference type="AlphaFoldDB" id="A0A927GUK6"/>
<evidence type="ECO:0000313" key="2">
    <source>
        <dbReference type="EMBL" id="MBD2848265.1"/>
    </source>
</evidence>
<protein>
    <submittedName>
        <fullName evidence="2">Uncharacterized protein</fullName>
    </submittedName>
</protein>
<organism evidence="2 3">
    <name type="scientific">Paenibacillus sabuli</name>
    <dbReference type="NCBI Taxonomy" id="2772509"/>
    <lineage>
        <taxon>Bacteria</taxon>
        <taxon>Bacillati</taxon>
        <taxon>Bacillota</taxon>
        <taxon>Bacilli</taxon>
        <taxon>Bacillales</taxon>
        <taxon>Paenibacillaceae</taxon>
        <taxon>Paenibacillus</taxon>
    </lineage>
</organism>
<evidence type="ECO:0000313" key="3">
    <source>
        <dbReference type="Proteomes" id="UP000621560"/>
    </source>
</evidence>
<reference evidence="2" key="1">
    <citation type="submission" date="2020-09" db="EMBL/GenBank/DDBJ databases">
        <title>A novel bacterium of genus Paenibacillus, isolated from South China Sea.</title>
        <authorList>
            <person name="Huang H."/>
            <person name="Mo K."/>
            <person name="Hu Y."/>
        </authorList>
    </citation>
    <scope>NUCLEOTIDE SEQUENCE</scope>
    <source>
        <strain evidence="2">IB182496</strain>
    </source>
</reference>
<gene>
    <name evidence="2" type="ORF">IDH44_23975</name>
</gene>
<feature type="transmembrane region" description="Helical" evidence="1">
    <location>
        <begin position="17"/>
        <end position="40"/>
    </location>
</feature>
<dbReference type="Proteomes" id="UP000621560">
    <property type="component" value="Unassembled WGS sequence"/>
</dbReference>
<accession>A0A927GUK6</accession>
<name>A0A927GUK6_9BACL</name>
<dbReference type="EMBL" id="JACXIZ010000059">
    <property type="protein sequence ID" value="MBD2848265.1"/>
    <property type="molecule type" value="Genomic_DNA"/>
</dbReference>